<keyword evidence="1" id="KW-0732">Signal</keyword>
<comment type="caution">
    <text evidence="2">The sequence shown here is derived from an EMBL/GenBank/DDBJ whole genome shotgun (WGS) entry which is preliminary data.</text>
</comment>
<name>A0A6L9LB41_9BACT</name>
<evidence type="ECO:0008006" key="4">
    <source>
        <dbReference type="Google" id="ProtNLM"/>
    </source>
</evidence>
<dbReference type="AlphaFoldDB" id="A0A6L9LB41"/>
<evidence type="ECO:0000313" key="2">
    <source>
        <dbReference type="EMBL" id="NDU97765.1"/>
    </source>
</evidence>
<evidence type="ECO:0000313" key="3">
    <source>
        <dbReference type="Proteomes" id="UP000474175"/>
    </source>
</evidence>
<organism evidence="2 3">
    <name type="scientific">Spirosoma terrae</name>
    <dbReference type="NCBI Taxonomy" id="1968276"/>
    <lineage>
        <taxon>Bacteria</taxon>
        <taxon>Pseudomonadati</taxon>
        <taxon>Bacteroidota</taxon>
        <taxon>Cytophagia</taxon>
        <taxon>Cytophagales</taxon>
        <taxon>Cytophagaceae</taxon>
        <taxon>Spirosoma</taxon>
    </lineage>
</organism>
<evidence type="ECO:0000256" key="1">
    <source>
        <dbReference type="SAM" id="SignalP"/>
    </source>
</evidence>
<keyword evidence="3" id="KW-1185">Reference proteome</keyword>
<feature type="signal peptide" evidence="1">
    <location>
        <begin position="1"/>
        <end position="25"/>
    </location>
</feature>
<reference evidence="2 3" key="1">
    <citation type="submission" date="2020-02" db="EMBL/GenBank/DDBJ databases">
        <title>Draft genome sequence of two Spirosoma agri KCTC 52727 and Spirosoma terrae KCTC 52035.</title>
        <authorList>
            <person name="Rojas J."/>
            <person name="Ambika Manirajan B."/>
            <person name="Suarez C."/>
            <person name="Ratering S."/>
            <person name="Schnell S."/>
        </authorList>
    </citation>
    <scope>NUCLEOTIDE SEQUENCE [LARGE SCALE GENOMIC DNA]</scope>
    <source>
        <strain evidence="2 3">KCTC 52035</strain>
    </source>
</reference>
<proteinExistence type="predicted"/>
<gene>
    <name evidence="2" type="ORF">GK108_22970</name>
</gene>
<accession>A0A6L9LB41</accession>
<dbReference type="EMBL" id="JAAFZH010000013">
    <property type="protein sequence ID" value="NDU97765.1"/>
    <property type="molecule type" value="Genomic_DNA"/>
</dbReference>
<sequence>MKTSQKLTLLLLVLATINACTPKMSFVTSPVVPAASGNVTIKKDKNKNYTIKLDVRNLAEAKNLTPAKNTYLVWMKQTDNSVKKLGQLTPSGKSLSASLNATAIDKPETVFITAEDNVEIVYPAGDTILTTRR</sequence>
<dbReference type="Proteomes" id="UP000474175">
    <property type="component" value="Unassembled WGS sequence"/>
</dbReference>
<dbReference type="RefSeq" id="WP_163953546.1">
    <property type="nucleotide sequence ID" value="NZ_JAAFZH010000013.1"/>
</dbReference>
<protein>
    <recommendedName>
        <fullName evidence="4">DUF1425 domain-containing protein</fullName>
    </recommendedName>
</protein>
<feature type="chain" id="PRO_5027106145" description="DUF1425 domain-containing protein" evidence="1">
    <location>
        <begin position="26"/>
        <end position="133"/>
    </location>
</feature>